<proteinExistence type="predicted"/>
<keyword evidence="3" id="KW-1185">Reference proteome</keyword>
<dbReference type="Proteomes" id="UP001517367">
    <property type="component" value="Unassembled WGS sequence"/>
</dbReference>
<dbReference type="InterPro" id="IPR011335">
    <property type="entry name" value="Restrct_endonuc-II-like"/>
</dbReference>
<accession>A0ABW9JNK4</accession>
<dbReference type="RefSeq" id="WP_138728924.1">
    <property type="nucleotide sequence ID" value="NZ_SRMP02000045.1"/>
</dbReference>
<dbReference type="InterPro" id="IPR025420">
    <property type="entry name" value="DUF4143"/>
</dbReference>
<evidence type="ECO:0000313" key="2">
    <source>
        <dbReference type="EMBL" id="MFN0293246.1"/>
    </source>
</evidence>
<dbReference type="EMBL" id="SRMP02000045">
    <property type="protein sequence ID" value="MFN0293246.1"/>
    <property type="molecule type" value="Genomic_DNA"/>
</dbReference>
<evidence type="ECO:0000259" key="1">
    <source>
        <dbReference type="Pfam" id="PF13635"/>
    </source>
</evidence>
<dbReference type="Pfam" id="PF13635">
    <property type="entry name" value="DUF4143"/>
    <property type="match status" value="1"/>
</dbReference>
<reference evidence="2 3" key="1">
    <citation type="submission" date="2024-12" db="EMBL/GenBank/DDBJ databases">
        <authorList>
            <person name="Hu S."/>
        </authorList>
    </citation>
    <scope>NUCLEOTIDE SEQUENCE [LARGE SCALE GENOMIC DNA]</scope>
    <source>
        <strain evidence="2 3">P-25</strain>
    </source>
</reference>
<sequence length="104" mass="12383">MNKSLRTDTGQLFENYIISEYIKANHNNKKHAKYYFWRSFQQQEIDLIEEIDGKLNAIEIKWNQNKKAKFSATFTENYAVNEKIIINKQNYTSIPSLIFSNEII</sequence>
<organism evidence="2 3">
    <name type="scientific">Pedobacter helvus</name>
    <dbReference type="NCBI Taxonomy" id="2563444"/>
    <lineage>
        <taxon>Bacteria</taxon>
        <taxon>Pseudomonadati</taxon>
        <taxon>Bacteroidota</taxon>
        <taxon>Sphingobacteriia</taxon>
        <taxon>Sphingobacteriales</taxon>
        <taxon>Sphingobacteriaceae</taxon>
        <taxon>Pedobacter</taxon>
    </lineage>
</organism>
<gene>
    <name evidence="2" type="ORF">E5L68_017770</name>
</gene>
<protein>
    <submittedName>
        <fullName evidence="2">DUF4143 domain-containing protein</fullName>
    </submittedName>
</protein>
<name>A0ABW9JNK4_9SPHI</name>
<evidence type="ECO:0000313" key="3">
    <source>
        <dbReference type="Proteomes" id="UP001517367"/>
    </source>
</evidence>
<comment type="caution">
    <text evidence="2">The sequence shown here is derived from an EMBL/GenBank/DDBJ whole genome shotgun (WGS) entry which is preliminary data.</text>
</comment>
<dbReference type="SUPFAM" id="SSF52980">
    <property type="entry name" value="Restriction endonuclease-like"/>
    <property type="match status" value="1"/>
</dbReference>
<feature type="domain" description="DUF4143" evidence="1">
    <location>
        <begin position="5"/>
        <end position="63"/>
    </location>
</feature>